<feature type="transmembrane region" description="Helical" evidence="11">
    <location>
        <begin position="284"/>
        <end position="311"/>
    </location>
</feature>
<reference evidence="12" key="1">
    <citation type="submission" date="2021-03" db="EMBL/GenBank/DDBJ databases">
        <authorList>
            <person name="Bekaert M."/>
        </authorList>
    </citation>
    <scope>NUCLEOTIDE SEQUENCE</scope>
</reference>
<comment type="similarity">
    <text evidence="2 10">Belongs to the sodium:neurotransmitter symporter (SNF) (TC 2.A.22) family.</text>
</comment>
<keyword evidence="6 11" id="KW-0472">Membrane</keyword>
<dbReference type="InterPro" id="IPR037272">
    <property type="entry name" value="SNS_sf"/>
</dbReference>
<protein>
    <recommendedName>
        <fullName evidence="10">Transporter</fullName>
    </recommendedName>
</protein>
<feature type="binding site" evidence="8">
    <location>
        <position position="87"/>
    </location>
    <ligand>
        <name>Na(+)</name>
        <dbReference type="ChEBI" id="CHEBI:29101"/>
        <label>1</label>
    </ligand>
</feature>
<keyword evidence="13" id="KW-1185">Reference proteome</keyword>
<gene>
    <name evidence="12" type="ORF">MEDL_16002</name>
</gene>
<dbReference type="AlphaFoldDB" id="A0A8S3QX59"/>
<dbReference type="GO" id="GO:0005886">
    <property type="term" value="C:plasma membrane"/>
    <property type="evidence" value="ECO:0007669"/>
    <property type="project" value="TreeGrafter"/>
</dbReference>
<proteinExistence type="inferred from homology"/>
<dbReference type="PANTHER" id="PTHR11616:SF321">
    <property type="entry name" value="SODIUM-DEPENDENT NUTRIENT AMINO ACID TRANSPORTER 1-RELATED"/>
    <property type="match status" value="1"/>
</dbReference>
<feature type="transmembrane region" description="Helical" evidence="11">
    <location>
        <begin position="532"/>
        <end position="552"/>
    </location>
</feature>
<keyword evidence="10" id="KW-0769">Symport</keyword>
<dbReference type="GO" id="GO:0005283">
    <property type="term" value="F:amino acid:sodium symporter activity"/>
    <property type="evidence" value="ECO:0007669"/>
    <property type="project" value="TreeGrafter"/>
</dbReference>
<keyword evidence="8" id="KW-0915">Sodium</keyword>
<dbReference type="PROSITE" id="PS00754">
    <property type="entry name" value="NA_NEUROTRAN_SYMP_2"/>
    <property type="match status" value="1"/>
</dbReference>
<evidence type="ECO:0000256" key="2">
    <source>
        <dbReference type="ARBA" id="ARBA00006459"/>
    </source>
</evidence>
<feature type="transmembrane region" description="Helical" evidence="11">
    <location>
        <begin position="109"/>
        <end position="130"/>
    </location>
</feature>
<feature type="transmembrane region" description="Helical" evidence="11">
    <location>
        <begin position="151"/>
        <end position="178"/>
    </location>
</feature>
<evidence type="ECO:0000256" key="8">
    <source>
        <dbReference type="PIRSR" id="PIRSR600175-1"/>
    </source>
</evidence>
<feature type="binding site" evidence="8">
    <location>
        <position position="92"/>
    </location>
    <ligand>
        <name>Na(+)</name>
        <dbReference type="ChEBI" id="CHEBI:29101"/>
        <label>1</label>
    </ligand>
</feature>
<evidence type="ECO:0000256" key="3">
    <source>
        <dbReference type="ARBA" id="ARBA00022448"/>
    </source>
</evidence>
<comment type="subcellular location">
    <subcellularLocation>
        <location evidence="1">Membrane</location>
        <topology evidence="1">Multi-pass membrane protein</topology>
    </subcellularLocation>
</comment>
<dbReference type="PROSITE" id="PS50267">
    <property type="entry name" value="NA_NEUROTRAN_SYMP_3"/>
    <property type="match status" value="1"/>
</dbReference>
<keyword evidence="9" id="KW-1015">Disulfide bond</keyword>
<keyword evidence="4 10" id="KW-0812">Transmembrane</keyword>
<feature type="transmembrane region" description="Helical" evidence="11">
    <location>
        <begin position="360"/>
        <end position="386"/>
    </location>
</feature>
<feature type="transmembrane region" description="Helical" evidence="11">
    <location>
        <begin position="251"/>
        <end position="272"/>
    </location>
</feature>
<dbReference type="Pfam" id="PF00209">
    <property type="entry name" value="SNF"/>
    <property type="match status" value="1"/>
</dbReference>
<dbReference type="EMBL" id="CAJPWZ010000843">
    <property type="protein sequence ID" value="CAG2201375.1"/>
    <property type="molecule type" value="Genomic_DNA"/>
</dbReference>
<organism evidence="12 13">
    <name type="scientific">Mytilus edulis</name>
    <name type="common">Blue mussel</name>
    <dbReference type="NCBI Taxonomy" id="6550"/>
    <lineage>
        <taxon>Eukaryota</taxon>
        <taxon>Metazoa</taxon>
        <taxon>Spiralia</taxon>
        <taxon>Lophotrochozoa</taxon>
        <taxon>Mollusca</taxon>
        <taxon>Bivalvia</taxon>
        <taxon>Autobranchia</taxon>
        <taxon>Pteriomorphia</taxon>
        <taxon>Mytilida</taxon>
        <taxon>Mytiloidea</taxon>
        <taxon>Mytilidae</taxon>
        <taxon>Mytilinae</taxon>
        <taxon>Mytilus</taxon>
    </lineage>
</organism>
<name>A0A8S3QX59_MYTED</name>
<evidence type="ECO:0000256" key="11">
    <source>
        <dbReference type="SAM" id="Phobius"/>
    </source>
</evidence>
<feature type="transmembrane region" description="Helical" evidence="11">
    <location>
        <begin position="572"/>
        <end position="595"/>
    </location>
</feature>
<feature type="transmembrane region" description="Helical" evidence="11">
    <location>
        <begin position="460"/>
        <end position="479"/>
    </location>
</feature>
<feature type="binding site" evidence="8">
    <location>
        <position position="434"/>
    </location>
    <ligand>
        <name>Na(+)</name>
        <dbReference type="ChEBI" id="CHEBI:29101"/>
        <label>1</label>
    </ligand>
</feature>
<keyword evidence="3 10" id="KW-0813">Transport</keyword>
<dbReference type="Proteomes" id="UP000683360">
    <property type="component" value="Unassembled WGS sequence"/>
</dbReference>
<feature type="disulfide bond" evidence="9">
    <location>
        <begin position="190"/>
        <end position="199"/>
    </location>
</feature>
<sequence length="648" mass="73835">MNIEQSLDIELSEIINQINTGKREFKVERFHRTLHDVMAKKLQSDASTWEECKENSTSKGKYEVTQEERRETWTGRFDFFLSNVGYAVGIGNIWRFPYLCYKNGGGSFLIPYITFMILGALPMFLLEYSLGQFSSNGPISVWKICPLMKGLGYAMVITSAIFCIYFNVMMGYVLYFLYHSLTSVLPWSTCDNEWNTEFCYISKPSNTSTSNISSITGNNTGDLKMSSSEEFWSYNVLQITSGIEDMGNIRLELLLCLFIFWFIVFLCLYKGIKVSGKIVYMTAIFPYIVLIIFLIRVVTLPGATDGILFYVVPQWDKLLSTKVWGEAALQIFYSTSMGWGGLLTFASYNKFHDNMYGNAMIVPAVNCGTSIFAGFITFSTLGFMALNKGTTVDKVLNQGPGLVFITYPEAISSFPISPVWAVLFFLMLFTIGIDTQFGTIETVLSALTDEFPKLFRRRKVLLTGVICLIEFILGIPLVMQGGMYVLQIVDWYCAIFSVMTVCILETIIIGWIYGANRFYEDIELMIGRKPCIWWSICWKFITPVILVMMLVFNMTQITPVSYGTYQYPQWAIAVGWIIGMISVIPIPIYMVVDLWDANGTLLQRLKQRLKPAPNYGPNMDTVYDKSWQTKDNFSPHYTTHSTENQTML</sequence>
<evidence type="ECO:0000256" key="1">
    <source>
        <dbReference type="ARBA" id="ARBA00004141"/>
    </source>
</evidence>
<dbReference type="GO" id="GO:0046872">
    <property type="term" value="F:metal ion binding"/>
    <property type="evidence" value="ECO:0007669"/>
    <property type="project" value="UniProtKB-KW"/>
</dbReference>
<evidence type="ECO:0000256" key="7">
    <source>
        <dbReference type="ARBA" id="ARBA00023180"/>
    </source>
</evidence>
<dbReference type="GO" id="GO:0089718">
    <property type="term" value="P:amino acid import across plasma membrane"/>
    <property type="evidence" value="ECO:0007669"/>
    <property type="project" value="TreeGrafter"/>
</dbReference>
<dbReference type="PANTHER" id="PTHR11616">
    <property type="entry name" value="SODIUM/CHLORIDE DEPENDENT TRANSPORTER"/>
    <property type="match status" value="1"/>
</dbReference>
<dbReference type="PRINTS" id="PR00176">
    <property type="entry name" value="NANEUSMPORT"/>
</dbReference>
<dbReference type="OrthoDB" id="6581954at2759"/>
<feature type="binding site" evidence="8">
    <location>
        <position position="366"/>
    </location>
    <ligand>
        <name>Na(+)</name>
        <dbReference type="ChEBI" id="CHEBI:29101"/>
        <label>1</label>
    </ligand>
</feature>
<feature type="transmembrane region" description="Helical" evidence="11">
    <location>
        <begin position="419"/>
        <end position="440"/>
    </location>
</feature>
<evidence type="ECO:0000313" key="12">
    <source>
        <dbReference type="EMBL" id="CAG2201375.1"/>
    </source>
</evidence>
<keyword evidence="7" id="KW-0325">Glycoprotein</keyword>
<dbReference type="PROSITE" id="PS00610">
    <property type="entry name" value="NA_NEUROTRAN_SYMP_1"/>
    <property type="match status" value="1"/>
</dbReference>
<feature type="binding site" evidence="8">
    <location>
        <position position="85"/>
    </location>
    <ligand>
        <name>Na(+)</name>
        <dbReference type="ChEBI" id="CHEBI:29101"/>
        <label>1</label>
    </ligand>
</feature>
<evidence type="ECO:0000313" key="13">
    <source>
        <dbReference type="Proteomes" id="UP000683360"/>
    </source>
</evidence>
<feature type="transmembrane region" description="Helical" evidence="11">
    <location>
        <begin position="79"/>
        <end position="97"/>
    </location>
</feature>
<feature type="transmembrane region" description="Helical" evidence="11">
    <location>
        <begin position="331"/>
        <end position="348"/>
    </location>
</feature>
<evidence type="ECO:0000256" key="9">
    <source>
        <dbReference type="PIRSR" id="PIRSR600175-2"/>
    </source>
</evidence>
<dbReference type="InterPro" id="IPR000175">
    <property type="entry name" value="Na/ntran_symport"/>
</dbReference>
<feature type="binding site" evidence="8">
    <location>
        <position position="334"/>
    </location>
    <ligand>
        <name>Na(+)</name>
        <dbReference type="ChEBI" id="CHEBI:29101"/>
        <label>1</label>
    </ligand>
</feature>
<evidence type="ECO:0000256" key="4">
    <source>
        <dbReference type="ARBA" id="ARBA00022692"/>
    </source>
</evidence>
<evidence type="ECO:0000256" key="5">
    <source>
        <dbReference type="ARBA" id="ARBA00022989"/>
    </source>
</evidence>
<evidence type="ECO:0000256" key="10">
    <source>
        <dbReference type="RuleBase" id="RU003732"/>
    </source>
</evidence>
<comment type="caution">
    <text evidence="12">The sequence shown here is derived from an EMBL/GenBank/DDBJ whole genome shotgun (WGS) entry which is preliminary data.</text>
</comment>
<keyword evidence="5 11" id="KW-1133">Transmembrane helix</keyword>
<evidence type="ECO:0000256" key="6">
    <source>
        <dbReference type="ARBA" id="ARBA00023136"/>
    </source>
</evidence>
<keyword evidence="8" id="KW-0479">Metal-binding</keyword>
<feature type="transmembrane region" description="Helical" evidence="11">
    <location>
        <begin position="491"/>
        <end position="512"/>
    </location>
</feature>
<dbReference type="SUPFAM" id="SSF161070">
    <property type="entry name" value="SNF-like"/>
    <property type="match status" value="1"/>
</dbReference>
<feature type="binding site" evidence="8">
    <location>
        <position position="88"/>
    </location>
    <ligand>
        <name>Na(+)</name>
        <dbReference type="ChEBI" id="CHEBI:29101"/>
        <label>1</label>
    </ligand>
</feature>
<accession>A0A8S3QX59</accession>